<gene>
    <name evidence="8" type="ORF">CERZMDRAFT_110107</name>
</gene>
<keyword evidence="4 6" id="KW-1133">Transmembrane helix</keyword>
<evidence type="ECO:0000313" key="8">
    <source>
        <dbReference type="EMBL" id="KAF2215432.1"/>
    </source>
</evidence>
<dbReference type="InterPro" id="IPR011701">
    <property type="entry name" value="MFS"/>
</dbReference>
<feature type="transmembrane region" description="Helical" evidence="6">
    <location>
        <begin position="357"/>
        <end position="376"/>
    </location>
</feature>
<feature type="transmembrane region" description="Helical" evidence="6">
    <location>
        <begin position="321"/>
        <end position="345"/>
    </location>
</feature>
<feature type="domain" description="Major facilitator superfamily (MFS) profile" evidence="7">
    <location>
        <begin position="31"/>
        <end position="473"/>
    </location>
</feature>
<feature type="transmembrane region" description="Helical" evidence="6">
    <location>
        <begin position="382"/>
        <end position="402"/>
    </location>
</feature>
<dbReference type="Proteomes" id="UP000799539">
    <property type="component" value="Unassembled WGS sequence"/>
</dbReference>
<dbReference type="PANTHER" id="PTHR43791:SF47">
    <property type="entry name" value="MAJOR FACILITATOR SUPERFAMILY (MFS) PROFILE DOMAIN-CONTAINING PROTEIN-RELATED"/>
    <property type="match status" value="1"/>
</dbReference>
<feature type="transmembrane region" description="Helical" evidence="6">
    <location>
        <begin position="97"/>
        <end position="117"/>
    </location>
</feature>
<feature type="transmembrane region" description="Helical" evidence="6">
    <location>
        <begin position="31"/>
        <end position="54"/>
    </location>
</feature>
<sequence length="492" mass="53722">MLGNPFLCDLSGLSFTPAQQKRIIRRIDIRVVLVLSLMYTSSLIDRIQIGLAMITGMGTDLHLTGAQYTTINAVFFAPYVLFQFPSTILLRIIGPKVFLASITLLWGLTTIACGFVRKYTDLIALRCVLGFCEAGFFPACLYLLSVWYPRYSLQKRNATLLTIGMVTSAFSGILAFAISHLGGHGTGGPSYWGKLINPTTGHHEPGIAGWRWIFIIYGTVTCLIAILSYFVLVDFPERIALGTAHKTTVQFLTKEEATWAIQRIQADRQDAMPTEFNLLTYLHNALDLKLWAFSLLILCQATVSYGIGFALPFLLTEGMKFSLPVAQCLCTPPYVLAGASTWLVAYYSDKWKLRSPFILVNSCLAMVGICLIGFVQNVGARYFGVFLAASTGLANAPCILTWQANNVRGQWKRALVSTMAVGSGAVGGVIGSLVFKPGDAPDYSRGIATCLVAKGLTIVIVLLLLWKFVRANRRAASGGRAIGGLVGFRYTL</sequence>
<evidence type="ECO:0000256" key="4">
    <source>
        <dbReference type="ARBA" id="ARBA00022989"/>
    </source>
</evidence>
<reference evidence="8" key="1">
    <citation type="journal article" date="2020" name="Stud. Mycol.">
        <title>101 Dothideomycetes genomes: a test case for predicting lifestyles and emergence of pathogens.</title>
        <authorList>
            <person name="Haridas S."/>
            <person name="Albert R."/>
            <person name="Binder M."/>
            <person name="Bloem J."/>
            <person name="Labutti K."/>
            <person name="Salamov A."/>
            <person name="Andreopoulos B."/>
            <person name="Baker S."/>
            <person name="Barry K."/>
            <person name="Bills G."/>
            <person name="Bluhm B."/>
            <person name="Cannon C."/>
            <person name="Castanera R."/>
            <person name="Culley D."/>
            <person name="Daum C."/>
            <person name="Ezra D."/>
            <person name="Gonzalez J."/>
            <person name="Henrissat B."/>
            <person name="Kuo A."/>
            <person name="Liang C."/>
            <person name="Lipzen A."/>
            <person name="Lutzoni F."/>
            <person name="Magnuson J."/>
            <person name="Mondo S."/>
            <person name="Nolan M."/>
            <person name="Ohm R."/>
            <person name="Pangilinan J."/>
            <person name="Park H.-J."/>
            <person name="Ramirez L."/>
            <person name="Alfaro M."/>
            <person name="Sun H."/>
            <person name="Tritt A."/>
            <person name="Yoshinaga Y."/>
            <person name="Zwiers L.-H."/>
            <person name="Turgeon B."/>
            <person name="Goodwin S."/>
            <person name="Spatafora J."/>
            <person name="Crous P."/>
            <person name="Grigoriev I."/>
        </authorList>
    </citation>
    <scope>NUCLEOTIDE SEQUENCE</scope>
    <source>
        <strain evidence="8">SCOH1-5</strain>
    </source>
</reference>
<dbReference type="Pfam" id="PF07690">
    <property type="entry name" value="MFS_1"/>
    <property type="match status" value="1"/>
</dbReference>
<evidence type="ECO:0000256" key="2">
    <source>
        <dbReference type="ARBA" id="ARBA00022448"/>
    </source>
</evidence>
<evidence type="ECO:0000256" key="6">
    <source>
        <dbReference type="SAM" id="Phobius"/>
    </source>
</evidence>
<dbReference type="InterPro" id="IPR020846">
    <property type="entry name" value="MFS_dom"/>
</dbReference>
<proteinExistence type="predicted"/>
<feature type="transmembrane region" description="Helical" evidence="6">
    <location>
        <begin position="414"/>
        <end position="434"/>
    </location>
</feature>
<dbReference type="PROSITE" id="PS50850">
    <property type="entry name" value="MFS"/>
    <property type="match status" value="1"/>
</dbReference>
<protein>
    <recommendedName>
        <fullName evidence="7">Major facilitator superfamily (MFS) profile domain-containing protein</fullName>
    </recommendedName>
</protein>
<accession>A0A6A6FPP9</accession>
<evidence type="ECO:0000256" key="1">
    <source>
        <dbReference type="ARBA" id="ARBA00004141"/>
    </source>
</evidence>
<dbReference type="GO" id="GO:0016020">
    <property type="term" value="C:membrane"/>
    <property type="evidence" value="ECO:0007669"/>
    <property type="project" value="UniProtKB-SubCell"/>
</dbReference>
<keyword evidence="9" id="KW-1185">Reference proteome</keyword>
<dbReference type="OrthoDB" id="3639251at2759"/>
<feature type="transmembrane region" description="Helical" evidence="6">
    <location>
        <begin position="212"/>
        <end position="232"/>
    </location>
</feature>
<feature type="transmembrane region" description="Helical" evidence="6">
    <location>
        <begin position="446"/>
        <end position="466"/>
    </location>
</feature>
<evidence type="ECO:0000256" key="3">
    <source>
        <dbReference type="ARBA" id="ARBA00022692"/>
    </source>
</evidence>
<dbReference type="SUPFAM" id="SSF103473">
    <property type="entry name" value="MFS general substrate transporter"/>
    <property type="match status" value="1"/>
</dbReference>
<feature type="transmembrane region" description="Helical" evidence="6">
    <location>
        <begin position="66"/>
        <end position="85"/>
    </location>
</feature>
<keyword evidence="5 6" id="KW-0472">Membrane</keyword>
<comment type="subcellular location">
    <subcellularLocation>
        <location evidence="1">Membrane</location>
        <topology evidence="1">Multi-pass membrane protein</topology>
    </subcellularLocation>
</comment>
<name>A0A6A6FPP9_9PEZI</name>
<evidence type="ECO:0000313" key="9">
    <source>
        <dbReference type="Proteomes" id="UP000799539"/>
    </source>
</evidence>
<feature type="transmembrane region" description="Helical" evidence="6">
    <location>
        <begin position="160"/>
        <end position="182"/>
    </location>
</feature>
<keyword evidence="2" id="KW-0813">Transport</keyword>
<dbReference type="EMBL" id="ML992666">
    <property type="protein sequence ID" value="KAF2215432.1"/>
    <property type="molecule type" value="Genomic_DNA"/>
</dbReference>
<evidence type="ECO:0000259" key="7">
    <source>
        <dbReference type="PROSITE" id="PS50850"/>
    </source>
</evidence>
<dbReference type="PANTHER" id="PTHR43791">
    <property type="entry name" value="PERMEASE-RELATED"/>
    <property type="match status" value="1"/>
</dbReference>
<evidence type="ECO:0000256" key="5">
    <source>
        <dbReference type="ARBA" id="ARBA00023136"/>
    </source>
</evidence>
<dbReference type="AlphaFoldDB" id="A0A6A6FPP9"/>
<dbReference type="GO" id="GO:0022857">
    <property type="term" value="F:transmembrane transporter activity"/>
    <property type="evidence" value="ECO:0007669"/>
    <property type="project" value="InterPro"/>
</dbReference>
<dbReference type="InterPro" id="IPR036259">
    <property type="entry name" value="MFS_trans_sf"/>
</dbReference>
<feature type="transmembrane region" description="Helical" evidence="6">
    <location>
        <begin position="123"/>
        <end position="148"/>
    </location>
</feature>
<feature type="transmembrane region" description="Helical" evidence="6">
    <location>
        <begin position="290"/>
        <end position="315"/>
    </location>
</feature>
<dbReference type="Gene3D" id="1.20.1250.20">
    <property type="entry name" value="MFS general substrate transporter like domains"/>
    <property type="match status" value="2"/>
</dbReference>
<organism evidence="8 9">
    <name type="scientific">Cercospora zeae-maydis SCOH1-5</name>
    <dbReference type="NCBI Taxonomy" id="717836"/>
    <lineage>
        <taxon>Eukaryota</taxon>
        <taxon>Fungi</taxon>
        <taxon>Dikarya</taxon>
        <taxon>Ascomycota</taxon>
        <taxon>Pezizomycotina</taxon>
        <taxon>Dothideomycetes</taxon>
        <taxon>Dothideomycetidae</taxon>
        <taxon>Mycosphaerellales</taxon>
        <taxon>Mycosphaerellaceae</taxon>
        <taxon>Cercospora</taxon>
    </lineage>
</organism>
<keyword evidence="3 6" id="KW-0812">Transmembrane</keyword>